<dbReference type="Proteomes" id="UP001629249">
    <property type="component" value="Unassembled WGS sequence"/>
</dbReference>
<dbReference type="RefSeq" id="WP_408330120.1">
    <property type="nucleotide sequence ID" value="NZ_JAQQFH010000013.1"/>
</dbReference>
<feature type="region of interest" description="Disordered" evidence="1">
    <location>
        <begin position="228"/>
        <end position="263"/>
    </location>
</feature>
<accession>A0ABW8ZSJ2</accession>
<sequence>MTRISQPSQAETANLARTHETGRAGNEQDVARHAALYRGTTRFAYTPKPQPGARGSLRTRKLAELQARRRRAALRRTRMNGGGSVDDDGDGESGAHEESRRVTRDGGGGGGGHGGGDQGDQSHDGQHDSEGALPPNVRARVGAPAPPPMPGALQTLAATCSNDAERADAVRGGLCDGLLSVRDDMANRPDAGFDARLYELMADARAALRHAPFKPANPAELRQLMIDRSGGRRPVSKAPARPATAESASPGHSASSTPQPQLNRVQRLNLLEYLFLLSAETPVPPAQRDGSVNTLSLLRSGALARGSGRR</sequence>
<protein>
    <submittedName>
        <fullName evidence="2">Uncharacterized protein</fullName>
    </submittedName>
</protein>
<feature type="compositionally biased region" description="Basic and acidic residues" evidence="1">
    <location>
        <begin position="93"/>
        <end position="104"/>
    </location>
</feature>
<evidence type="ECO:0000256" key="1">
    <source>
        <dbReference type="SAM" id="MobiDB-lite"/>
    </source>
</evidence>
<feature type="compositionally biased region" description="Low complexity" evidence="1">
    <location>
        <begin position="134"/>
        <end position="143"/>
    </location>
</feature>
<proteinExistence type="predicted"/>
<evidence type="ECO:0000313" key="2">
    <source>
        <dbReference type="EMBL" id="MFL9886194.1"/>
    </source>
</evidence>
<feature type="compositionally biased region" description="Basic residues" evidence="1">
    <location>
        <begin position="68"/>
        <end position="78"/>
    </location>
</feature>
<comment type="caution">
    <text evidence="2">The sequence shown here is derived from an EMBL/GenBank/DDBJ whole genome shotgun (WGS) entry which is preliminary data.</text>
</comment>
<feature type="region of interest" description="Disordered" evidence="1">
    <location>
        <begin position="1"/>
        <end position="152"/>
    </location>
</feature>
<reference evidence="2 3" key="1">
    <citation type="journal article" date="2024" name="Chem. Sci.">
        <title>Discovery of megapolipeptins by genome mining of a Burkholderiales bacteria collection.</title>
        <authorList>
            <person name="Paulo B.S."/>
            <person name="Recchia M.J.J."/>
            <person name="Lee S."/>
            <person name="Fergusson C.H."/>
            <person name="Romanowski S.B."/>
            <person name="Hernandez A."/>
            <person name="Krull N."/>
            <person name="Liu D.Y."/>
            <person name="Cavanagh H."/>
            <person name="Bos A."/>
            <person name="Gray C.A."/>
            <person name="Murphy B.T."/>
            <person name="Linington R.G."/>
            <person name="Eustaquio A.S."/>
        </authorList>
    </citation>
    <scope>NUCLEOTIDE SEQUENCE [LARGE SCALE GENOMIC DNA]</scope>
    <source>
        <strain evidence="2 3">RL16-012-BIC-B</strain>
    </source>
</reference>
<feature type="compositionally biased region" description="Polar residues" evidence="1">
    <location>
        <begin position="246"/>
        <end position="263"/>
    </location>
</feature>
<gene>
    <name evidence="2" type="ORF">PQR66_24350</name>
</gene>
<name>A0ABW8ZSJ2_9BURK</name>
<evidence type="ECO:0000313" key="3">
    <source>
        <dbReference type="Proteomes" id="UP001629249"/>
    </source>
</evidence>
<feature type="compositionally biased region" description="Gly residues" evidence="1">
    <location>
        <begin position="105"/>
        <end position="118"/>
    </location>
</feature>
<dbReference type="EMBL" id="JAQQFN010000020">
    <property type="protein sequence ID" value="MFL9886194.1"/>
    <property type="molecule type" value="Genomic_DNA"/>
</dbReference>
<feature type="compositionally biased region" description="Polar residues" evidence="1">
    <location>
        <begin position="1"/>
        <end position="12"/>
    </location>
</feature>
<keyword evidence="3" id="KW-1185">Reference proteome</keyword>
<feature type="compositionally biased region" description="Basic and acidic residues" evidence="1">
    <location>
        <begin position="120"/>
        <end position="130"/>
    </location>
</feature>
<organism evidence="2 3">
    <name type="scientific">Paraburkholderia agricolaris</name>
    <dbReference type="NCBI Taxonomy" id="2152888"/>
    <lineage>
        <taxon>Bacteria</taxon>
        <taxon>Pseudomonadati</taxon>
        <taxon>Pseudomonadota</taxon>
        <taxon>Betaproteobacteria</taxon>
        <taxon>Burkholderiales</taxon>
        <taxon>Burkholderiaceae</taxon>
        <taxon>Paraburkholderia</taxon>
    </lineage>
</organism>